<comment type="caution">
    <text evidence="1">The sequence shown here is derived from an EMBL/GenBank/DDBJ whole genome shotgun (WGS) entry which is preliminary data.</text>
</comment>
<proteinExistence type="predicted"/>
<organism evidence="1 2">
    <name type="scientific">Platanthera guangdongensis</name>
    <dbReference type="NCBI Taxonomy" id="2320717"/>
    <lineage>
        <taxon>Eukaryota</taxon>
        <taxon>Viridiplantae</taxon>
        <taxon>Streptophyta</taxon>
        <taxon>Embryophyta</taxon>
        <taxon>Tracheophyta</taxon>
        <taxon>Spermatophyta</taxon>
        <taxon>Magnoliopsida</taxon>
        <taxon>Liliopsida</taxon>
        <taxon>Asparagales</taxon>
        <taxon>Orchidaceae</taxon>
        <taxon>Orchidoideae</taxon>
        <taxon>Orchideae</taxon>
        <taxon>Orchidinae</taxon>
        <taxon>Platanthera</taxon>
    </lineage>
</organism>
<accession>A0ABR2LQC6</accession>
<evidence type="ECO:0000313" key="1">
    <source>
        <dbReference type="EMBL" id="KAK8946209.1"/>
    </source>
</evidence>
<evidence type="ECO:0000313" key="2">
    <source>
        <dbReference type="Proteomes" id="UP001412067"/>
    </source>
</evidence>
<protein>
    <submittedName>
        <fullName evidence="1">Photosystem Q(B) protein</fullName>
    </submittedName>
</protein>
<dbReference type="Proteomes" id="UP001412067">
    <property type="component" value="Unassembled WGS sequence"/>
</dbReference>
<reference evidence="1 2" key="1">
    <citation type="journal article" date="2022" name="Nat. Plants">
        <title>Genomes of leafy and leafless Platanthera orchids illuminate the evolution of mycoheterotrophy.</title>
        <authorList>
            <person name="Li M.H."/>
            <person name="Liu K.W."/>
            <person name="Li Z."/>
            <person name="Lu H.C."/>
            <person name="Ye Q.L."/>
            <person name="Zhang D."/>
            <person name="Wang J.Y."/>
            <person name="Li Y.F."/>
            <person name="Zhong Z.M."/>
            <person name="Liu X."/>
            <person name="Yu X."/>
            <person name="Liu D.K."/>
            <person name="Tu X.D."/>
            <person name="Liu B."/>
            <person name="Hao Y."/>
            <person name="Liao X.Y."/>
            <person name="Jiang Y.T."/>
            <person name="Sun W.H."/>
            <person name="Chen J."/>
            <person name="Chen Y.Q."/>
            <person name="Ai Y."/>
            <person name="Zhai J.W."/>
            <person name="Wu S.S."/>
            <person name="Zhou Z."/>
            <person name="Hsiao Y.Y."/>
            <person name="Wu W.L."/>
            <person name="Chen Y.Y."/>
            <person name="Lin Y.F."/>
            <person name="Hsu J.L."/>
            <person name="Li C.Y."/>
            <person name="Wang Z.W."/>
            <person name="Zhao X."/>
            <person name="Zhong W.Y."/>
            <person name="Ma X.K."/>
            <person name="Ma L."/>
            <person name="Huang J."/>
            <person name="Chen G.Z."/>
            <person name="Huang M.Z."/>
            <person name="Huang L."/>
            <person name="Peng D.H."/>
            <person name="Luo Y.B."/>
            <person name="Zou S.Q."/>
            <person name="Chen S.P."/>
            <person name="Lan S."/>
            <person name="Tsai W.C."/>
            <person name="Van de Peer Y."/>
            <person name="Liu Z.J."/>
        </authorList>
    </citation>
    <scope>NUCLEOTIDE SEQUENCE [LARGE SCALE GENOMIC DNA]</scope>
    <source>
        <strain evidence="1">Lor288</strain>
    </source>
</reference>
<sequence>MRPWIVVAYSAPVAAATTVILIYPYPRIVFLMVCLSFRKIWYFQLHDCLPGRTNHSYAPISHVRRTWCIRRLPVLCMEV</sequence>
<dbReference type="InterPro" id="IPR036854">
    <property type="entry name" value="Photo_II_D1/D2_sf"/>
</dbReference>
<keyword evidence="2" id="KW-1185">Reference proteome</keyword>
<name>A0ABR2LQC6_9ASPA</name>
<dbReference type="SUPFAM" id="SSF81483">
    <property type="entry name" value="Bacterial photosystem II reaction centre, L and M subunits"/>
    <property type="match status" value="1"/>
</dbReference>
<dbReference type="EMBL" id="JBBWWR010000017">
    <property type="protein sequence ID" value="KAK8946209.1"/>
    <property type="molecule type" value="Genomic_DNA"/>
</dbReference>
<gene>
    <name evidence="1" type="primary">psbA</name>
    <name evidence="1" type="ORF">KSP40_PGU020463</name>
</gene>